<proteinExistence type="predicted"/>
<dbReference type="AlphaFoldDB" id="A0AAD5CK48"/>
<protein>
    <submittedName>
        <fullName evidence="1">Uncharacterized protein</fullName>
    </submittedName>
</protein>
<sequence>MACKGAGLLLTLIWRGGLRGLYALLSQFIRI</sequence>
<organism evidence="1 2">
    <name type="scientific">Ambrosia artemisiifolia</name>
    <name type="common">Common ragweed</name>
    <dbReference type="NCBI Taxonomy" id="4212"/>
    <lineage>
        <taxon>Eukaryota</taxon>
        <taxon>Viridiplantae</taxon>
        <taxon>Streptophyta</taxon>
        <taxon>Embryophyta</taxon>
        <taxon>Tracheophyta</taxon>
        <taxon>Spermatophyta</taxon>
        <taxon>Magnoliopsida</taxon>
        <taxon>eudicotyledons</taxon>
        <taxon>Gunneridae</taxon>
        <taxon>Pentapetalae</taxon>
        <taxon>asterids</taxon>
        <taxon>campanulids</taxon>
        <taxon>Asterales</taxon>
        <taxon>Asteraceae</taxon>
        <taxon>Asteroideae</taxon>
        <taxon>Heliantheae alliance</taxon>
        <taxon>Heliantheae</taxon>
        <taxon>Ambrosia</taxon>
    </lineage>
</organism>
<accession>A0AAD5CK48</accession>
<comment type="caution">
    <text evidence="1">The sequence shown here is derived from an EMBL/GenBank/DDBJ whole genome shotgun (WGS) entry which is preliminary data.</text>
</comment>
<keyword evidence="2" id="KW-1185">Reference proteome</keyword>
<dbReference type="EMBL" id="JAMZMK010007738">
    <property type="protein sequence ID" value="KAI7743371.1"/>
    <property type="molecule type" value="Genomic_DNA"/>
</dbReference>
<reference evidence="1" key="1">
    <citation type="submission" date="2022-06" db="EMBL/GenBank/DDBJ databases">
        <title>Uncovering the hologenomic basis of an extraordinary plant invasion.</title>
        <authorList>
            <person name="Bieker V.C."/>
            <person name="Martin M.D."/>
            <person name="Gilbert T."/>
            <person name="Hodgins K."/>
            <person name="Battlay P."/>
            <person name="Petersen B."/>
            <person name="Wilson J."/>
        </authorList>
    </citation>
    <scope>NUCLEOTIDE SEQUENCE</scope>
    <source>
        <strain evidence="1">AA19_3_7</strain>
        <tissue evidence="1">Leaf</tissue>
    </source>
</reference>
<dbReference type="Proteomes" id="UP001206925">
    <property type="component" value="Unassembled WGS sequence"/>
</dbReference>
<name>A0AAD5CK48_AMBAR</name>
<evidence type="ECO:0000313" key="1">
    <source>
        <dbReference type="EMBL" id="KAI7743371.1"/>
    </source>
</evidence>
<evidence type="ECO:0000313" key="2">
    <source>
        <dbReference type="Proteomes" id="UP001206925"/>
    </source>
</evidence>
<gene>
    <name evidence="1" type="ORF">M8C21_003554</name>
</gene>